<dbReference type="InterPro" id="IPR038765">
    <property type="entry name" value="Papain-like_cys_pep_sf"/>
</dbReference>
<keyword evidence="15" id="KW-1185">Reference proteome</keyword>
<keyword evidence="8" id="KW-0479">Metal-binding</keyword>
<dbReference type="EC" id="3.5.1.52" evidence="5"/>
<dbReference type="GO" id="GO:0046872">
    <property type="term" value="F:metal ion binding"/>
    <property type="evidence" value="ECO:0007669"/>
    <property type="project" value="UniProtKB-KW"/>
</dbReference>
<dbReference type="InterPro" id="IPR002931">
    <property type="entry name" value="Transglutaminase-like"/>
</dbReference>
<evidence type="ECO:0000256" key="3">
    <source>
        <dbReference type="ARBA" id="ARBA00004496"/>
    </source>
</evidence>
<evidence type="ECO:0000256" key="11">
    <source>
        <dbReference type="ARBA" id="ARBA00032901"/>
    </source>
</evidence>
<dbReference type="Proteomes" id="UP000887013">
    <property type="component" value="Unassembled WGS sequence"/>
</dbReference>
<dbReference type="Pfam" id="PF01841">
    <property type="entry name" value="Transglut_core"/>
    <property type="match status" value="1"/>
</dbReference>
<evidence type="ECO:0000256" key="2">
    <source>
        <dbReference type="ARBA" id="ARBA00001947"/>
    </source>
</evidence>
<protein>
    <recommendedName>
        <fullName evidence="6">Peptide-N(4)-(N-acetyl-beta-glucosaminyl)asparagine amidase</fullName>
        <ecNumber evidence="5">3.5.1.52</ecNumber>
    </recommendedName>
    <alternativeName>
        <fullName evidence="11">Peptide:N-glycanase</fullName>
    </alternativeName>
</protein>
<keyword evidence="10" id="KW-0862">Zinc</keyword>
<dbReference type="PANTHER" id="PTHR12143:SF19">
    <property type="entry name" value="PEPTIDE-N(4)-(N-ACETYL-BETA-GLUCOSAMINYL)ASPARAGINE AMIDASE"/>
    <property type="match status" value="1"/>
</dbReference>
<evidence type="ECO:0000256" key="5">
    <source>
        <dbReference type="ARBA" id="ARBA00012158"/>
    </source>
</evidence>
<dbReference type="GO" id="GO:0005829">
    <property type="term" value="C:cytosol"/>
    <property type="evidence" value="ECO:0007669"/>
    <property type="project" value="TreeGrafter"/>
</dbReference>
<dbReference type="Gene3D" id="2.20.25.10">
    <property type="match status" value="1"/>
</dbReference>
<comment type="similarity">
    <text evidence="4 12">Belongs to the transglutaminase-like superfamily. PNGase family.</text>
</comment>
<comment type="caution">
    <text evidence="14">The sequence shown here is derived from an EMBL/GenBank/DDBJ whole genome shotgun (WGS) entry which is preliminary data.</text>
</comment>
<evidence type="ECO:0000256" key="4">
    <source>
        <dbReference type="ARBA" id="ARBA00009390"/>
    </source>
</evidence>
<dbReference type="EMBL" id="BMAW01041543">
    <property type="protein sequence ID" value="GFS29150.1"/>
    <property type="molecule type" value="Genomic_DNA"/>
</dbReference>
<evidence type="ECO:0000256" key="10">
    <source>
        <dbReference type="ARBA" id="ARBA00022833"/>
    </source>
</evidence>
<dbReference type="InterPro" id="IPR006588">
    <property type="entry name" value="Peptide_N_glycanase_PAW_dom"/>
</dbReference>
<name>A0A8X6M670_NEPPI</name>
<dbReference type="GO" id="GO:0000224">
    <property type="term" value="F:peptide-N4-(N-acetyl-beta-glucosaminyl)asparagine amidase activity"/>
    <property type="evidence" value="ECO:0007669"/>
    <property type="project" value="UniProtKB-EC"/>
</dbReference>
<evidence type="ECO:0000256" key="7">
    <source>
        <dbReference type="ARBA" id="ARBA00022490"/>
    </source>
</evidence>
<evidence type="ECO:0000256" key="1">
    <source>
        <dbReference type="ARBA" id="ARBA00001650"/>
    </source>
</evidence>
<dbReference type="AlphaFoldDB" id="A0A8X6M670"/>
<evidence type="ECO:0000256" key="6">
    <source>
        <dbReference type="ARBA" id="ARBA00018546"/>
    </source>
</evidence>
<evidence type="ECO:0000256" key="12">
    <source>
        <dbReference type="PROSITE-ProRule" id="PRU00731"/>
    </source>
</evidence>
<organism evidence="14 15">
    <name type="scientific">Nephila pilipes</name>
    <name type="common">Giant wood spider</name>
    <name type="synonym">Nephila maculata</name>
    <dbReference type="NCBI Taxonomy" id="299642"/>
    <lineage>
        <taxon>Eukaryota</taxon>
        <taxon>Metazoa</taxon>
        <taxon>Ecdysozoa</taxon>
        <taxon>Arthropoda</taxon>
        <taxon>Chelicerata</taxon>
        <taxon>Arachnida</taxon>
        <taxon>Araneae</taxon>
        <taxon>Araneomorphae</taxon>
        <taxon>Entelegynae</taxon>
        <taxon>Araneoidea</taxon>
        <taxon>Nephilidae</taxon>
        <taxon>Nephila</taxon>
    </lineage>
</organism>
<comment type="subcellular location">
    <subcellularLocation>
        <location evidence="3">Cytoplasm</location>
    </subcellularLocation>
</comment>
<evidence type="ECO:0000313" key="15">
    <source>
        <dbReference type="Proteomes" id="UP000887013"/>
    </source>
</evidence>
<dbReference type="PROSITE" id="PS51398">
    <property type="entry name" value="PAW"/>
    <property type="match status" value="1"/>
</dbReference>
<evidence type="ECO:0000313" key="14">
    <source>
        <dbReference type="EMBL" id="GFS29150.1"/>
    </source>
</evidence>
<sequence length="504" mass="58817">MAEFNLQCPDIKPQNLSEKKFLNQLLDKVKIVDFFQSATLQHHAFFLIPLESLRMQATVKLSLLPEDTDIELDDLIILELLDWFKNSFFKWMDAPKCSFCDVVTQSKGYLPPTADEAAWYARTVEHFICPKCHRSFRFPRYNHPHKLLGTRLGRCGEWAICFTFLCICLEYEARLVVDWTDHLWTEVYSESRDRWIHCDPCENICDRPLMYELGWKKKLSYVIAFSEFEVQDVTWRYTCNFQDTLKRRTLCSETFILQCLSAINEKLAPISGAKKQILMKRRIQELTLFLTPPNPESGNYTGRTSGSLLWRLSRGEIGSLVPQSSYVFKLCSKDVEEKHFYIKYSCSLDKYVRHDALSIEGEGWASCTFSHSNVFRKVEKDWKISYLARTEGSPEGIITWKFDFENYDLVISNLRLNLHSEVFDSGKVRWLIFPGLENDQPFIYSPSDVCPLNTQEFRGSKGFLITAELSGGKSWQHSQIFRQTLDSVTFPFEVEVQFEEISLE</sequence>
<dbReference type="GO" id="GO:0005634">
    <property type="term" value="C:nucleus"/>
    <property type="evidence" value="ECO:0007669"/>
    <property type="project" value="TreeGrafter"/>
</dbReference>
<reference evidence="14" key="1">
    <citation type="submission" date="2020-08" db="EMBL/GenBank/DDBJ databases">
        <title>Multicomponent nature underlies the extraordinary mechanical properties of spider dragline silk.</title>
        <authorList>
            <person name="Kono N."/>
            <person name="Nakamura H."/>
            <person name="Mori M."/>
            <person name="Yoshida Y."/>
            <person name="Ohtoshi R."/>
            <person name="Malay A.D."/>
            <person name="Moran D.A.P."/>
            <person name="Tomita M."/>
            <person name="Numata K."/>
            <person name="Arakawa K."/>
        </authorList>
    </citation>
    <scope>NUCLEOTIDE SEQUENCE</scope>
</reference>
<dbReference type="SUPFAM" id="SSF49785">
    <property type="entry name" value="Galactose-binding domain-like"/>
    <property type="match status" value="1"/>
</dbReference>
<gene>
    <name evidence="14" type="primary">NGLY1</name>
    <name evidence="14" type="ORF">NPIL_655561</name>
</gene>
<keyword evidence="9" id="KW-0378">Hydrolase</keyword>
<feature type="domain" description="PAW" evidence="13">
    <location>
        <begin position="299"/>
        <end position="501"/>
    </location>
</feature>
<dbReference type="Gene3D" id="3.10.620.30">
    <property type="match status" value="1"/>
</dbReference>
<keyword evidence="7" id="KW-0963">Cytoplasm</keyword>
<proteinExistence type="inferred from homology"/>
<evidence type="ECO:0000259" key="13">
    <source>
        <dbReference type="PROSITE" id="PS51398"/>
    </source>
</evidence>
<dbReference type="Pfam" id="PF04721">
    <property type="entry name" value="PAW"/>
    <property type="match status" value="1"/>
</dbReference>
<comment type="cofactor">
    <cofactor evidence="2">
        <name>Zn(2+)</name>
        <dbReference type="ChEBI" id="CHEBI:29105"/>
    </cofactor>
</comment>
<comment type="catalytic activity">
    <reaction evidence="1">
        <text>Hydrolysis of an N(4)-(acetyl-beta-D-glucosaminyl)asparagine residue in which the glucosamine residue may be further glycosylated, to yield a (substituted) N-acetyl-beta-D-glucosaminylamine and a peptide containing an aspartate residue.</text>
        <dbReference type="EC" id="3.5.1.52"/>
    </reaction>
</comment>
<dbReference type="Gene3D" id="2.60.120.1020">
    <property type="entry name" value="Peptide N glycanase, PAW domain"/>
    <property type="match status" value="1"/>
</dbReference>
<dbReference type="OrthoDB" id="409136at2759"/>
<dbReference type="SMART" id="SM00460">
    <property type="entry name" value="TGc"/>
    <property type="match status" value="1"/>
</dbReference>
<evidence type="ECO:0000256" key="8">
    <source>
        <dbReference type="ARBA" id="ARBA00022723"/>
    </source>
</evidence>
<accession>A0A8X6M670</accession>
<dbReference type="SUPFAM" id="SSF54001">
    <property type="entry name" value="Cysteine proteinases"/>
    <property type="match status" value="1"/>
</dbReference>
<dbReference type="PANTHER" id="PTHR12143">
    <property type="entry name" value="PEPTIDE N-GLYCANASE PNGASE -RELATED"/>
    <property type="match status" value="1"/>
</dbReference>
<dbReference type="GO" id="GO:0006516">
    <property type="term" value="P:glycoprotein catabolic process"/>
    <property type="evidence" value="ECO:0007669"/>
    <property type="project" value="InterPro"/>
</dbReference>
<dbReference type="InterPro" id="IPR038680">
    <property type="entry name" value="PAW_sf"/>
</dbReference>
<evidence type="ECO:0000256" key="9">
    <source>
        <dbReference type="ARBA" id="ARBA00022801"/>
    </source>
</evidence>
<dbReference type="InterPro" id="IPR050883">
    <property type="entry name" value="PNGase"/>
</dbReference>
<dbReference type="InterPro" id="IPR008979">
    <property type="entry name" value="Galactose-bd-like_sf"/>
</dbReference>